<accession>A0ABP8WH44</accession>
<dbReference type="Proteomes" id="UP001500621">
    <property type="component" value="Unassembled WGS sequence"/>
</dbReference>
<evidence type="ECO:0008006" key="3">
    <source>
        <dbReference type="Google" id="ProtNLM"/>
    </source>
</evidence>
<dbReference type="RefSeq" id="WP_345266615.1">
    <property type="nucleotide sequence ID" value="NZ_BAABIM010000002.1"/>
</dbReference>
<protein>
    <recommendedName>
        <fullName evidence="3">DUF222 domain-containing protein</fullName>
    </recommendedName>
</protein>
<proteinExistence type="predicted"/>
<gene>
    <name evidence="1" type="ORF">GCM10023226_26850</name>
</gene>
<comment type="caution">
    <text evidence="1">The sequence shown here is derived from an EMBL/GenBank/DDBJ whole genome shotgun (WGS) entry which is preliminary data.</text>
</comment>
<dbReference type="EMBL" id="BAABIM010000002">
    <property type="protein sequence ID" value="GAA4687579.1"/>
    <property type="molecule type" value="Genomic_DNA"/>
</dbReference>
<reference evidence="2" key="1">
    <citation type="journal article" date="2019" name="Int. J. Syst. Evol. Microbiol.">
        <title>The Global Catalogue of Microorganisms (GCM) 10K type strain sequencing project: providing services to taxonomists for standard genome sequencing and annotation.</title>
        <authorList>
            <consortium name="The Broad Institute Genomics Platform"/>
            <consortium name="The Broad Institute Genome Sequencing Center for Infectious Disease"/>
            <person name="Wu L."/>
            <person name="Ma J."/>
        </authorList>
    </citation>
    <scope>NUCLEOTIDE SEQUENCE [LARGE SCALE GENOMIC DNA]</scope>
    <source>
        <strain evidence="2">JCM 18127</strain>
    </source>
</reference>
<evidence type="ECO:0000313" key="1">
    <source>
        <dbReference type="EMBL" id="GAA4687579.1"/>
    </source>
</evidence>
<name>A0ABP8WH44_9ACTN</name>
<organism evidence="1 2">
    <name type="scientific">Nocardioides nanhaiensis</name>
    <dbReference type="NCBI Taxonomy" id="1476871"/>
    <lineage>
        <taxon>Bacteria</taxon>
        <taxon>Bacillati</taxon>
        <taxon>Actinomycetota</taxon>
        <taxon>Actinomycetes</taxon>
        <taxon>Propionibacteriales</taxon>
        <taxon>Nocardioidaceae</taxon>
        <taxon>Nocardioides</taxon>
    </lineage>
</organism>
<keyword evidence="2" id="KW-1185">Reference proteome</keyword>
<evidence type="ECO:0000313" key="2">
    <source>
        <dbReference type="Proteomes" id="UP001500621"/>
    </source>
</evidence>
<sequence length="176" mass="19643">MTEETIHERVHGWFAGRLPAAWQHTPVVTTVDREEVTVLLSVADVELAGAGEAALAEARAGRAKAVREETREQRMEIAREAQHRFERTVSWGVRVGEGEQAHTELWTHVAAPVMTRLRQPQRQVLDTLVDAGVARSRSDALGWCVRLVGQHEGDWLAELRTAMESVDDVRRRGPAA</sequence>